<evidence type="ECO:0000256" key="6">
    <source>
        <dbReference type="ARBA" id="ARBA00022989"/>
    </source>
</evidence>
<sequence>MSEVLIILCLIATSTSLLGSLLVLKNQAMIADALSHSVLLGIVLGFFISHSLDSPLLVLGAAVFGVVTVLLIEKIQSKKLAQDAATGLVFSTLFALAVLLISMFARNVHLDMDMVLMGEVLFAPFYRMDLFGISLPVALVKALVVLLVNLAFLGIFYPQLKLMLFDGTQARLQGVPVRQLQLVTMVLVSLTTVVSFDVVGSIAVIVFMVAPSMTALIWAKNLRYLLGMTVFIALLNSLFGFTIANQLDLTMAGACAVVSLGVFILALVSQELSLNLWRKKKS</sequence>
<evidence type="ECO:0000313" key="11">
    <source>
        <dbReference type="Proteomes" id="UP000215185"/>
    </source>
</evidence>
<feature type="transmembrane region" description="Helical" evidence="9">
    <location>
        <begin position="222"/>
        <end position="243"/>
    </location>
</feature>
<dbReference type="KEGG" id="smen:SAMEA4412692_1737"/>
<keyword evidence="4" id="KW-1003">Cell membrane</keyword>
<evidence type="ECO:0000256" key="7">
    <source>
        <dbReference type="ARBA" id="ARBA00023136"/>
    </source>
</evidence>
<evidence type="ECO:0000256" key="4">
    <source>
        <dbReference type="ARBA" id="ARBA00022475"/>
    </source>
</evidence>
<keyword evidence="5 8" id="KW-0812">Transmembrane</keyword>
<evidence type="ECO:0000256" key="2">
    <source>
        <dbReference type="ARBA" id="ARBA00008034"/>
    </source>
</evidence>
<feature type="transmembrane region" description="Helical" evidence="9">
    <location>
        <begin position="138"/>
        <end position="160"/>
    </location>
</feature>
<evidence type="ECO:0000256" key="1">
    <source>
        <dbReference type="ARBA" id="ARBA00004651"/>
    </source>
</evidence>
<keyword evidence="7 9" id="KW-0472">Membrane</keyword>
<feature type="transmembrane region" description="Helical" evidence="9">
    <location>
        <begin position="180"/>
        <end position="210"/>
    </location>
</feature>
<accession>A0A239SZU2</accession>
<keyword evidence="6 9" id="KW-1133">Transmembrane helix</keyword>
<proteinExistence type="inferred from homology"/>
<evidence type="ECO:0000256" key="8">
    <source>
        <dbReference type="RuleBase" id="RU003943"/>
    </source>
</evidence>
<dbReference type="Proteomes" id="UP000215185">
    <property type="component" value="Chromosome 1"/>
</dbReference>
<dbReference type="Pfam" id="PF00950">
    <property type="entry name" value="ABC-3"/>
    <property type="match status" value="1"/>
</dbReference>
<dbReference type="Gene3D" id="1.10.3470.10">
    <property type="entry name" value="ABC transporter involved in vitamin B12 uptake, BtuC"/>
    <property type="match status" value="1"/>
</dbReference>
<comment type="subcellular location">
    <subcellularLocation>
        <location evidence="1 8">Cell membrane</location>
        <topology evidence="1 8">Multi-pass membrane protein</topology>
    </subcellularLocation>
</comment>
<dbReference type="AlphaFoldDB" id="A0A239SZU2"/>
<dbReference type="PANTHER" id="PTHR30477">
    <property type="entry name" value="ABC-TRANSPORTER METAL-BINDING PROTEIN"/>
    <property type="match status" value="1"/>
</dbReference>
<dbReference type="GO" id="GO:0010043">
    <property type="term" value="P:response to zinc ion"/>
    <property type="evidence" value="ECO:0007669"/>
    <property type="project" value="TreeGrafter"/>
</dbReference>
<gene>
    <name evidence="10" type="primary">mntB_1</name>
    <name evidence="10" type="ORF">SAMEA4412692_01737</name>
</gene>
<feature type="transmembrane region" description="Helical" evidence="9">
    <location>
        <begin position="6"/>
        <end position="24"/>
    </location>
</feature>
<organism evidence="10 11">
    <name type="scientific">Streptococcus merionis</name>
    <dbReference type="NCBI Taxonomy" id="400065"/>
    <lineage>
        <taxon>Bacteria</taxon>
        <taxon>Bacillati</taxon>
        <taxon>Bacillota</taxon>
        <taxon>Bacilli</taxon>
        <taxon>Lactobacillales</taxon>
        <taxon>Streptococcaceae</taxon>
        <taxon>Streptococcus</taxon>
    </lineage>
</organism>
<feature type="transmembrane region" description="Helical" evidence="9">
    <location>
        <begin position="54"/>
        <end position="72"/>
    </location>
</feature>
<dbReference type="SUPFAM" id="SSF81345">
    <property type="entry name" value="ABC transporter involved in vitamin B12 uptake, BtuC"/>
    <property type="match status" value="1"/>
</dbReference>
<evidence type="ECO:0000256" key="9">
    <source>
        <dbReference type="SAM" id="Phobius"/>
    </source>
</evidence>
<dbReference type="GO" id="GO:0043190">
    <property type="term" value="C:ATP-binding cassette (ABC) transporter complex"/>
    <property type="evidence" value="ECO:0007669"/>
    <property type="project" value="InterPro"/>
</dbReference>
<reference evidence="10 11" key="1">
    <citation type="submission" date="2017-06" db="EMBL/GenBank/DDBJ databases">
        <authorList>
            <consortium name="Pathogen Informatics"/>
        </authorList>
    </citation>
    <scope>NUCLEOTIDE SEQUENCE [LARGE SCALE GENOMIC DNA]</scope>
    <source>
        <strain evidence="10 11">NCTC13788</strain>
    </source>
</reference>
<name>A0A239SZU2_9STRE</name>
<keyword evidence="3 8" id="KW-0813">Transport</keyword>
<dbReference type="RefSeq" id="WP_018374502.1">
    <property type="nucleotide sequence ID" value="NZ_LT906439.1"/>
</dbReference>
<dbReference type="InterPro" id="IPR037294">
    <property type="entry name" value="ABC_BtuC-like"/>
</dbReference>
<dbReference type="eggNOG" id="COG1108">
    <property type="taxonomic scope" value="Bacteria"/>
</dbReference>
<dbReference type="GO" id="GO:0055085">
    <property type="term" value="P:transmembrane transport"/>
    <property type="evidence" value="ECO:0007669"/>
    <property type="project" value="InterPro"/>
</dbReference>
<evidence type="ECO:0000256" key="5">
    <source>
        <dbReference type="ARBA" id="ARBA00022692"/>
    </source>
</evidence>
<evidence type="ECO:0000256" key="3">
    <source>
        <dbReference type="ARBA" id="ARBA00022448"/>
    </source>
</evidence>
<dbReference type="PANTHER" id="PTHR30477:SF8">
    <property type="entry name" value="METAL TRANSPORT SYSTEM MEMBRANE PROTEIN CT_070-RELATED"/>
    <property type="match status" value="1"/>
</dbReference>
<protein>
    <submittedName>
        <fullName evidence="10">Zinc ABC transporter permease</fullName>
    </submittedName>
</protein>
<dbReference type="STRING" id="1123308.GCA_000380085_01960"/>
<feature type="transmembrane region" description="Helical" evidence="9">
    <location>
        <begin position="31"/>
        <end position="48"/>
    </location>
</feature>
<dbReference type="OrthoDB" id="9788905at2"/>
<feature type="transmembrane region" description="Helical" evidence="9">
    <location>
        <begin position="84"/>
        <end position="104"/>
    </location>
</feature>
<evidence type="ECO:0000313" key="10">
    <source>
        <dbReference type="EMBL" id="SNU90103.1"/>
    </source>
</evidence>
<keyword evidence="11" id="KW-1185">Reference proteome</keyword>
<dbReference type="InterPro" id="IPR001626">
    <property type="entry name" value="ABC_TroCD"/>
</dbReference>
<comment type="similarity">
    <text evidence="2 8">Belongs to the ABC-3 integral membrane protein family.</text>
</comment>
<dbReference type="EMBL" id="LT906439">
    <property type="protein sequence ID" value="SNU90103.1"/>
    <property type="molecule type" value="Genomic_DNA"/>
</dbReference>
<feature type="transmembrane region" description="Helical" evidence="9">
    <location>
        <begin position="249"/>
        <end position="269"/>
    </location>
</feature>